<dbReference type="Gene3D" id="3.40.630.30">
    <property type="match status" value="1"/>
</dbReference>
<dbReference type="InterPro" id="IPR016181">
    <property type="entry name" value="Acyl_CoA_acyltransferase"/>
</dbReference>
<organism evidence="5 6">
    <name type="scientific">Sinorhizobium fredii (strain HH103)</name>
    <dbReference type="NCBI Taxonomy" id="1117943"/>
    <lineage>
        <taxon>Bacteria</taxon>
        <taxon>Pseudomonadati</taxon>
        <taxon>Pseudomonadota</taxon>
        <taxon>Alphaproteobacteria</taxon>
        <taxon>Hyphomicrobiales</taxon>
        <taxon>Rhizobiaceae</taxon>
        <taxon>Sinorhizobium/Ensifer group</taxon>
        <taxon>Sinorhizobium</taxon>
    </lineage>
</organism>
<sequence>MRSSPVQANIVATSKYCTCRISMQSMWHTMSNWPARLLMDELSGRCRRRSVDTRDRSGAQSDRSRRSDIDNHAFRHRAPGRDDRYRSYPVRSGGMSVTVSIRLLGPNDVETFRRIRLEALRTEPDSFASSAEDWEKLPDDEWRRRVTDNPVFVAFHADEPVGIMGLLRQRASKMVHRATVVMVYVHRGLRGSGVARLLLGAVTDYARSESIRQLELSVSAENAAAIAFYRRERFEVVGRIPGGCIRNGREVDDIIMVRRIVD</sequence>
<proteinExistence type="predicted"/>
<evidence type="ECO:0000256" key="2">
    <source>
        <dbReference type="ARBA" id="ARBA00023315"/>
    </source>
</evidence>
<dbReference type="PANTHER" id="PTHR43877">
    <property type="entry name" value="AMINOALKYLPHOSPHONATE N-ACETYLTRANSFERASE-RELATED-RELATED"/>
    <property type="match status" value="1"/>
</dbReference>
<feature type="compositionally biased region" description="Basic and acidic residues" evidence="3">
    <location>
        <begin position="48"/>
        <end position="86"/>
    </location>
</feature>
<protein>
    <submittedName>
        <fullName evidence="5">Acetyltransferase (GNAT) family</fullName>
        <ecNumber evidence="5">2.3.1.-</ecNumber>
    </submittedName>
</protein>
<keyword evidence="1 5" id="KW-0808">Transferase</keyword>
<dbReference type="AlphaFoldDB" id="G9AGM1"/>
<feature type="region of interest" description="Disordered" evidence="3">
    <location>
        <begin position="48"/>
        <end position="89"/>
    </location>
</feature>
<gene>
    <name evidence="5" type="ordered locus">SFHH103_05740</name>
</gene>
<feature type="domain" description="N-acetyltransferase" evidence="4">
    <location>
        <begin position="99"/>
        <end position="261"/>
    </location>
</feature>
<dbReference type="Pfam" id="PF00583">
    <property type="entry name" value="Acetyltransf_1"/>
    <property type="match status" value="1"/>
</dbReference>
<dbReference type="PROSITE" id="PS51186">
    <property type="entry name" value="GNAT"/>
    <property type="match status" value="1"/>
</dbReference>
<dbReference type="EMBL" id="HE616899">
    <property type="protein sequence ID" value="CCF00203.1"/>
    <property type="molecule type" value="Genomic_DNA"/>
</dbReference>
<dbReference type="CDD" id="cd04301">
    <property type="entry name" value="NAT_SF"/>
    <property type="match status" value="1"/>
</dbReference>
<evidence type="ECO:0000313" key="5">
    <source>
        <dbReference type="EMBL" id="CCF00203.1"/>
    </source>
</evidence>
<reference evidence="5 6" key="1">
    <citation type="journal article" date="2012" name="J. Bacteriol.">
        <title>Genome sequence of the soybean symbiont Sinorhizobium fredii HH103.</title>
        <authorList>
            <person name="Weidner S."/>
            <person name="Becker A."/>
            <person name="Bonilla I."/>
            <person name="Jaenicke S."/>
            <person name="Lloret J."/>
            <person name="Margaret I."/>
            <person name="Puhler A."/>
            <person name="Ruiz-Sainz J.E."/>
            <person name="Schneiker-Bekel S."/>
            <person name="Szczepanowski R."/>
            <person name="Vinardell J.M."/>
            <person name="Zehner S."/>
            <person name="Gottfert M."/>
        </authorList>
    </citation>
    <scope>NUCLEOTIDE SEQUENCE [LARGE SCALE GENOMIC DNA]</scope>
    <source>
        <strain evidence="5 6">HH103</strain>
        <plasmid evidence="6">pSfHH103e</plasmid>
    </source>
</reference>
<dbReference type="KEGG" id="sfh:SFHH103_05740"/>
<dbReference type="GO" id="GO:0016747">
    <property type="term" value="F:acyltransferase activity, transferring groups other than amino-acyl groups"/>
    <property type="evidence" value="ECO:0007669"/>
    <property type="project" value="InterPro"/>
</dbReference>
<dbReference type="SUPFAM" id="SSF55729">
    <property type="entry name" value="Acyl-CoA N-acyltransferases (Nat)"/>
    <property type="match status" value="1"/>
</dbReference>
<dbReference type="Proteomes" id="UP000007735">
    <property type="component" value="Plasmid pSfHH103e"/>
</dbReference>
<evidence type="ECO:0000313" key="6">
    <source>
        <dbReference type="Proteomes" id="UP000007735"/>
    </source>
</evidence>
<name>G9AGM1_SINF1</name>
<accession>G9AGM1</accession>
<evidence type="ECO:0000256" key="3">
    <source>
        <dbReference type="SAM" id="MobiDB-lite"/>
    </source>
</evidence>
<geneLocation type="plasmid" evidence="5 6">
    <name>pSfHH103e</name>
</geneLocation>
<dbReference type="PATRIC" id="fig|380.5.peg.5299"/>
<keyword evidence="2 5" id="KW-0012">Acyltransferase</keyword>
<dbReference type="InterPro" id="IPR050832">
    <property type="entry name" value="Bact_Acetyltransf"/>
</dbReference>
<dbReference type="EC" id="2.3.1.-" evidence="5"/>
<dbReference type="HOGENOM" id="CLU_1061178_0_0_5"/>
<evidence type="ECO:0000259" key="4">
    <source>
        <dbReference type="PROSITE" id="PS51186"/>
    </source>
</evidence>
<dbReference type="InterPro" id="IPR000182">
    <property type="entry name" value="GNAT_dom"/>
</dbReference>
<keyword evidence="5" id="KW-0614">Plasmid</keyword>
<evidence type="ECO:0000256" key="1">
    <source>
        <dbReference type="ARBA" id="ARBA00022679"/>
    </source>
</evidence>